<evidence type="ECO:0000256" key="2">
    <source>
        <dbReference type="ARBA" id="ARBA00006024"/>
    </source>
</evidence>
<feature type="transmembrane region" description="Helical" evidence="8">
    <location>
        <begin position="93"/>
        <end position="113"/>
    </location>
</feature>
<feature type="transmembrane region" description="Helical" evidence="8">
    <location>
        <begin position="125"/>
        <end position="146"/>
    </location>
</feature>
<keyword evidence="8" id="KW-1003">Cell membrane</keyword>
<feature type="transmembrane region" description="Helical" evidence="8">
    <location>
        <begin position="342"/>
        <end position="361"/>
    </location>
</feature>
<keyword evidence="12" id="KW-1185">Reference proteome</keyword>
<accession>A0ABT5YI31</accession>
<dbReference type="SUPFAM" id="SSF55008">
    <property type="entry name" value="HMA, heavy metal-associated domain"/>
    <property type="match status" value="1"/>
</dbReference>
<dbReference type="Pfam" id="PF00702">
    <property type="entry name" value="Hydrolase"/>
    <property type="match status" value="1"/>
</dbReference>
<dbReference type="InterPro" id="IPR008250">
    <property type="entry name" value="ATPase_P-typ_transduc_dom_A_sf"/>
</dbReference>
<dbReference type="SUPFAM" id="SSF56784">
    <property type="entry name" value="HAD-like"/>
    <property type="match status" value="1"/>
</dbReference>
<dbReference type="EMBL" id="JARHUD010000001">
    <property type="protein sequence ID" value="MDF2094450.1"/>
    <property type="molecule type" value="Genomic_DNA"/>
</dbReference>
<feature type="compositionally biased region" description="Polar residues" evidence="9">
    <location>
        <begin position="714"/>
        <end position="725"/>
    </location>
</feature>
<dbReference type="InterPro" id="IPR001757">
    <property type="entry name" value="P_typ_ATPase"/>
</dbReference>
<dbReference type="Gene3D" id="3.40.1110.10">
    <property type="entry name" value="Calcium-transporting ATPase, cytoplasmic domain N"/>
    <property type="match status" value="1"/>
</dbReference>
<proteinExistence type="inferred from homology"/>
<organism evidence="11 12">
    <name type="scientific">Aquibaculum arenosum</name>
    <dbReference type="NCBI Taxonomy" id="3032591"/>
    <lineage>
        <taxon>Bacteria</taxon>
        <taxon>Pseudomonadati</taxon>
        <taxon>Pseudomonadota</taxon>
        <taxon>Alphaproteobacteria</taxon>
        <taxon>Rhodospirillales</taxon>
        <taxon>Rhodovibrionaceae</taxon>
        <taxon>Aquibaculum</taxon>
    </lineage>
</organism>
<comment type="similarity">
    <text evidence="2 8">Belongs to the cation transport ATPase (P-type) (TC 3.A.3) family. Type IB subfamily.</text>
</comment>
<reference evidence="11 12" key="1">
    <citation type="submission" date="2023-03" db="EMBL/GenBank/DDBJ databases">
        <title>Fodinicurvata sp. CAU 1616 isolated from sea sendiment.</title>
        <authorList>
            <person name="Kim W."/>
        </authorList>
    </citation>
    <scope>NUCLEOTIDE SEQUENCE [LARGE SCALE GENOMIC DNA]</scope>
    <source>
        <strain evidence="11 12">CAU 1616</strain>
    </source>
</reference>
<feature type="transmembrane region" description="Helical" evidence="8">
    <location>
        <begin position="367"/>
        <end position="388"/>
    </location>
</feature>
<evidence type="ECO:0000256" key="8">
    <source>
        <dbReference type="RuleBase" id="RU362081"/>
    </source>
</evidence>
<sequence length="733" mass="77990">MRLESRKTDEGQHVVELAVPAMHCGGCIRRIEGALNALHGVVGARVNLTAKRVAVRWEGEDPPPLLETLQDLGYDAHFYSPTEDRKDRVLSELLRALAVAGFAAGNIMFLSVSVWSGADAEARDLFHWISAAIALPVLAYSGRIFFRSAWAALRRGQTNMDVPISIGVLLAFGMSLYDTINHGPHAYFDATVMLLFFLLIGRTLDHVMRERARSAVAGLARLGARGAVVEDEEGGRRYRPVEEIEVGARVLVAAGERVPLDGEILAGTSDLDASLVSGESEPLTVAPGARLQAGTLNLTGPLTLRATATARDSFLAEMIRLMESAEAGRGTYRRIADRASRLYAPVVHSLALLSFFGWMMVAGDWHLAVTIAVAVLIITCPCALGLSVPMVQVVAARRLFDQGIMVKDGGGLERLAEVDTVVFDKTGTLTLGRPRLLERNSLDQEALGIAAALAAYSRHPHSRALLDAAGTQVPGTAFEQVEEQPGYGVEGRSGDAVYRLGLPSWALTNEEDAGEGGTVLSRDGRLLAVYRFEDPLRPGAVEAVSALRRRGLALEILSGDHPAAVENLARRLGITEHRAATRPADKAAHLAALAGSGRKVLMVGDGLNDAPALAAAHVSMAPANAADVGRNAADLVFLRDSLEAVPGALEIAERAGRLVQQNFALSALYNVLALPFAVLGFVTPLIAALAMSLSSILVVANALRLNGSRRRSWRSATSKAHQASPATAPEAAL</sequence>
<dbReference type="PANTHER" id="PTHR46594:SF4">
    <property type="entry name" value="P-TYPE CATION-TRANSPORTING ATPASE"/>
    <property type="match status" value="1"/>
</dbReference>
<dbReference type="InterPro" id="IPR036163">
    <property type="entry name" value="HMA_dom_sf"/>
</dbReference>
<evidence type="ECO:0000256" key="6">
    <source>
        <dbReference type="ARBA" id="ARBA00022989"/>
    </source>
</evidence>
<dbReference type="PROSITE" id="PS50846">
    <property type="entry name" value="HMA_2"/>
    <property type="match status" value="1"/>
</dbReference>
<evidence type="ECO:0000256" key="3">
    <source>
        <dbReference type="ARBA" id="ARBA00022692"/>
    </source>
</evidence>
<gene>
    <name evidence="11" type="ORF">P2G67_00505</name>
</gene>
<evidence type="ECO:0000256" key="9">
    <source>
        <dbReference type="SAM" id="MobiDB-lite"/>
    </source>
</evidence>
<dbReference type="CDD" id="cd02092">
    <property type="entry name" value="P-type_ATPase_FixI-like"/>
    <property type="match status" value="1"/>
</dbReference>
<dbReference type="Proteomes" id="UP001215503">
    <property type="component" value="Unassembled WGS sequence"/>
</dbReference>
<dbReference type="InterPro" id="IPR023214">
    <property type="entry name" value="HAD_sf"/>
</dbReference>
<name>A0ABT5YI31_9PROT</name>
<dbReference type="InterPro" id="IPR036412">
    <property type="entry name" value="HAD-like_sf"/>
</dbReference>
<dbReference type="Pfam" id="PF00403">
    <property type="entry name" value="HMA"/>
    <property type="match status" value="1"/>
</dbReference>
<dbReference type="InterPro" id="IPR017969">
    <property type="entry name" value="Heavy-metal-associated_CS"/>
</dbReference>
<feature type="transmembrane region" description="Helical" evidence="8">
    <location>
        <begin position="685"/>
        <end position="705"/>
    </location>
</feature>
<evidence type="ECO:0000256" key="7">
    <source>
        <dbReference type="ARBA" id="ARBA00023136"/>
    </source>
</evidence>
<dbReference type="SUPFAM" id="SSF81665">
    <property type="entry name" value="Calcium ATPase, transmembrane domain M"/>
    <property type="match status" value="1"/>
</dbReference>
<dbReference type="PROSITE" id="PS01047">
    <property type="entry name" value="HMA_1"/>
    <property type="match status" value="1"/>
</dbReference>
<comment type="subcellular location">
    <subcellularLocation>
        <location evidence="8">Cell membrane</location>
    </subcellularLocation>
    <subcellularLocation>
        <location evidence="1">Membrane</location>
    </subcellularLocation>
</comment>
<dbReference type="NCBIfam" id="TIGR01512">
    <property type="entry name" value="ATPase-IB2_Cd"/>
    <property type="match status" value="1"/>
</dbReference>
<dbReference type="InterPro" id="IPR023299">
    <property type="entry name" value="ATPase_P-typ_cyto_dom_N"/>
</dbReference>
<keyword evidence="3 8" id="KW-0812">Transmembrane</keyword>
<dbReference type="Gene3D" id="3.30.70.100">
    <property type="match status" value="1"/>
</dbReference>
<keyword evidence="8" id="KW-0067">ATP-binding</keyword>
<evidence type="ECO:0000259" key="10">
    <source>
        <dbReference type="PROSITE" id="PS50846"/>
    </source>
</evidence>
<keyword evidence="5" id="KW-1278">Translocase</keyword>
<feature type="transmembrane region" description="Helical" evidence="8">
    <location>
        <begin position="158"/>
        <end position="180"/>
    </location>
</feature>
<dbReference type="InterPro" id="IPR023298">
    <property type="entry name" value="ATPase_P-typ_TM_dom_sf"/>
</dbReference>
<feature type="region of interest" description="Disordered" evidence="9">
    <location>
        <begin position="714"/>
        <end position="733"/>
    </location>
</feature>
<comment type="caution">
    <text evidence="11">The sequence shown here is derived from an EMBL/GenBank/DDBJ whole genome shotgun (WGS) entry which is preliminary data.</text>
</comment>
<dbReference type="SUPFAM" id="SSF81653">
    <property type="entry name" value="Calcium ATPase, transduction domain A"/>
    <property type="match status" value="1"/>
</dbReference>
<dbReference type="CDD" id="cd00371">
    <property type="entry name" value="HMA"/>
    <property type="match status" value="1"/>
</dbReference>
<dbReference type="NCBIfam" id="TIGR01511">
    <property type="entry name" value="ATPase-IB1_Cu"/>
    <property type="match status" value="1"/>
</dbReference>
<dbReference type="InterPro" id="IPR018303">
    <property type="entry name" value="ATPase_P-typ_P_site"/>
</dbReference>
<dbReference type="InterPro" id="IPR059000">
    <property type="entry name" value="ATPase_P-type_domA"/>
</dbReference>
<dbReference type="InterPro" id="IPR027256">
    <property type="entry name" value="P-typ_ATPase_IB"/>
</dbReference>
<protein>
    <submittedName>
        <fullName evidence="11">Cation-translocating P-type ATPase</fullName>
    </submittedName>
</protein>
<evidence type="ECO:0000313" key="11">
    <source>
        <dbReference type="EMBL" id="MDF2094450.1"/>
    </source>
</evidence>
<keyword evidence="7 8" id="KW-0472">Membrane</keyword>
<keyword evidence="6 8" id="KW-1133">Transmembrane helix</keyword>
<evidence type="ECO:0000256" key="4">
    <source>
        <dbReference type="ARBA" id="ARBA00022723"/>
    </source>
</evidence>
<evidence type="ECO:0000313" key="12">
    <source>
        <dbReference type="Proteomes" id="UP001215503"/>
    </source>
</evidence>
<dbReference type="NCBIfam" id="TIGR01494">
    <property type="entry name" value="ATPase_P-type"/>
    <property type="match status" value="1"/>
</dbReference>
<dbReference type="Gene3D" id="3.40.50.1000">
    <property type="entry name" value="HAD superfamily/HAD-like"/>
    <property type="match status" value="1"/>
</dbReference>
<feature type="transmembrane region" description="Helical" evidence="8">
    <location>
        <begin position="186"/>
        <end position="204"/>
    </location>
</feature>
<dbReference type="PANTHER" id="PTHR46594">
    <property type="entry name" value="P-TYPE CATION-TRANSPORTING ATPASE"/>
    <property type="match status" value="1"/>
</dbReference>
<keyword evidence="8" id="KW-0547">Nucleotide-binding</keyword>
<dbReference type="PROSITE" id="PS00154">
    <property type="entry name" value="ATPASE_E1_E2"/>
    <property type="match status" value="1"/>
</dbReference>
<dbReference type="Gene3D" id="2.70.150.10">
    <property type="entry name" value="Calcium-transporting ATPase, cytoplasmic transduction domain A"/>
    <property type="match status" value="1"/>
</dbReference>
<dbReference type="NCBIfam" id="TIGR01525">
    <property type="entry name" value="ATPase-IB_hvy"/>
    <property type="match status" value="1"/>
</dbReference>
<evidence type="ECO:0000256" key="1">
    <source>
        <dbReference type="ARBA" id="ARBA00004370"/>
    </source>
</evidence>
<dbReference type="InterPro" id="IPR006121">
    <property type="entry name" value="HMA_dom"/>
</dbReference>
<feature type="transmembrane region" description="Helical" evidence="8">
    <location>
        <begin position="663"/>
        <end position="679"/>
    </location>
</feature>
<feature type="domain" description="HMA" evidence="10">
    <location>
        <begin position="13"/>
        <end position="77"/>
    </location>
</feature>
<dbReference type="Pfam" id="PF00122">
    <property type="entry name" value="E1-E2_ATPase"/>
    <property type="match status" value="1"/>
</dbReference>
<evidence type="ECO:0000256" key="5">
    <source>
        <dbReference type="ARBA" id="ARBA00022967"/>
    </source>
</evidence>
<dbReference type="PRINTS" id="PR00119">
    <property type="entry name" value="CATATPASE"/>
</dbReference>
<keyword evidence="4 8" id="KW-0479">Metal-binding</keyword>